<name>A0A4Y2BR54_ARAVE</name>
<evidence type="ECO:0000313" key="2">
    <source>
        <dbReference type="EMBL" id="GBL94177.1"/>
    </source>
</evidence>
<protein>
    <submittedName>
        <fullName evidence="2">Uncharacterized protein</fullName>
    </submittedName>
</protein>
<feature type="region of interest" description="Disordered" evidence="1">
    <location>
        <begin position="1"/>
        <end position="21"/>
    </location>
</feature>
<reference evidence="2 3" key="1">
    <citation type="journal article" date="2019" name="Sci. Rep.">
        <title>Orb-weaving spider Araneus ventricosus genome elucidates the spidroin gene catalogue.</title>
        <authorList>
            <person name="Kono N."/>
            <person name="Nakamura H."/>
            <person name="Ohtoshi R."/>
            <person name="Moran D.A.P."/>
            <person name="Shinohara A."/>
            <person name="Yoshida Y."/>
            <person name="Fujiwara M."/>
            <person name="Mori M."/>
            <person name="Tomita M."/>
            <person name="Arakawa K."/>
        </authorList>
    </citation>
    <scope>NUCLEOTIDE SEQUENCE [LARGE SCALE GENOMIC DNA]</scope>
</reference>
<evidence type="ECO:0000256" key="1">
    <source>
        <dbReference type="SAM" id="MobiDB-lite"/>
    </source>
</evidence>
<dbReference type="AlphaFoldDB" id="A0A4Y2BR54"/>
<gene>
    <name evidence="2" type="ORF">AVEN_163504_1</name>
</gene>
<dbReference type="Proteomes" id="UP000499080">
    <property type="component" value="Unassembled WGS sequence"/>
</dbReference>
<sequence>MKTTGGRGRRSNVQSDGASENTEVMNSRLLFFLSGYLKSFVYETPVESTEDLASRTAAAAIDGHKKSGVFESSSTRALKLAVLQLRTAYVICLY</sequence>
<dbReference type="EMBL" id="BGPR01000100">
    <property type="protein sequence ID" value="GBL94177.1"/>
    <property type="molecule type" value="Genomic_DNA"/>
</dbReference>
<accession>A0A4Y2BR54</accession>
<dbReference type="OrthoDB" id="6764275at2759"/>
<proteinExistence type="predicted"/>
<feature type="compositionally biased region" description="Polar residues" evidence="1">
    <location>
        <begin position="11"/>
        <end position="21"/>
    </location>
</feature>
<evidence type="ECO:0000313" key="3">
    <source>
        <dbReference type="Proteomes" id="UP000499080"/>
    </source>
</evidence>
<comment type="caution">
    <text evidence="2">The sequence shown here is derived from an EMBL/GenBank/DDBJ whole genome shotgun (WGS) entry which is preliminary data.</text>
</comment>
<keyword evidence="3" id="KW-1185">Reference proteome</keyword>
<organism evidence="2 3">
    <name type="scientific">Araneus ventricosus</name>
    <name type="common">Orbweaver spider</name>
    <name type="synonym">Epeira ventricosa</name>
    <dbReference type="NCBI Taxonomy" id="182803"/>
    <lineage>
        <taxon>Eukaryota</taxon>
        <taxon>Metazoa</taxon>
        <taxon>Ecdysozoa</taxon>
        <taxon>Arthropoda</taxon>
        <taxon>Chelicerata</taxon>
        <taxon>Arachnida</taxon>
        <taxon>Araneae</taxon>
        <taxon>Araneomorphae</taxon>
        <taxon>Entelegynae</taxon>
        <taxon>Araneoidea</taxon>
        <taxon>Araneidae</taxon>
        <taxon>Araneus</taxon>
    </lineage>
</organism>